<dbReference type="InterPro" id="IPR045584">
    <property type="entry name" value="Pilin-like"/>
</dbReference>
<dbReference type="InterPro" id="IPR012902">
    <property type="entry name" value="N_methyl_site"/>
</dbReference>
<evidence type="ECO:0000259" key="12">
    <source>
        <dbReference type="Pfam" id="PF12019"/>
    </source>
</evidence>
<evidence type="ECO:0000256" key="5">
    <source>
        <dbReference type="ARBA" id="ARBA00022519"/>
    </source>
</evidence>
<comment type="caution">
    <text evidence="13">The sequence shown here is derived from an EMBL/GenBank/DDBJ whole genome shotgun (WGS) entry which is preliminary data.</text>
</comment>
<evidence type="ECO:0000256" key="1">
    <source>
        <dbReference type="ARBA" id="ARBA00004377"/>
    </source>
</evidence>
<evidence type="ECO:0000256" key="6">
    <source>
        <dbReference type="ARBA" id="ARBA00022692"/>
    </source>
</evidence>
<evidence type="ECO:0000256" key="7">
    <source>
        <dbReference type="ARBA" id="ARBA00022989"/>
    </source>
</evidence>
<keyword evidence="5" id="KW-0997">Cell inner membrane</keyword>
<organism evidence="13 14">
    <name type="scientific">Acinetobacter thutiue</name>
    <dbReference type="NCBI Taxonomy" id="2998078"/>
    <lineage>
        <taxon>Bacteria</taxon>
        <taxon>Pseudomonadati</taxon>
        <taxon>Pseudomonadota</taxon>
        <taxon>Gammaproteobacteria</taxon>
        <taxon>Moraxellales</taxon>
        <taxon>Moraxellaceae</taxon>
        <taxon>Acinetobacter</taxon>
    </lineage>
</organism>
<dbReference type="RefSeq" id="WP_267982103.1">
    <property type="nucleotide sequence ID" value="NZ_JAPQKF010000011.1"/>
</dbReference>
<keyword evidence="8 11" id="KW-0472">Membrane</keyword>
<keyword evidence="6 11" id="KW-0812">Transmembrane</keyword>
<comment type="subcellular location">
    <subcellularLocation>
        <location evidence="1">Cell inner membrane</location>
        <topology evidence="1">Single-pass membrane protein</topology>
    </subcellularLocation>
</comment>
<keyword evidence="14" id="KW-1185">Reference proteome</keyword>
<name>A0ABT7WT30_9GAMM</name>
<dbReference type="SUPFAM" id="SSF54523">
    <property type="entry name" value="Pili subunits"/>
    <property type="match status" value="1"/>
</dbReference>
<evidence type="ECO:0000313" key="14">
    <source>
        <dbReference type="Proteomes" id="UP001168524"/>
    </source>
</evidence>
<dbReference type="NCBIfam" id="TIGR02532">
    <property type="entry name" value="IV_pilin_GFxxxE"/>
    <property type="match status" value="1"/>
</dbReference>
<keyword evidence="7 11" id="KW-1133">Transmembrane helix</keyword>
<dbReference type="EMBL" id="JAUDZE010000011">
    <property type="protein sequence ID" value="MDN0015852.1"/>
    <property type="molecule type" value="Genomic_DNA"/>
</dbReference>
<keyword evidence="3" id="KW-1003">Cell membrane</keyword>
<dbReference type="Pfam" id="PF12019">
    <property type="entry name" value="GspH"/>
    <property type="match status" value="1"/>
</dbReference>
<accession>A0ABT7WT30</accession>
<reference evidence="13" key="1">
    <citation type="submission" date="2023-06" db="EMBL/GenBank/DDBJ databases">
        <title>Two novel species of Acinetobacter isolated from motorbike repairing workshop in Vietnam.</title>
        <authorList>
            <person name="Le N.T.T."/>
        </authorList>
    </citation>
    <scope>NUCLEOTIDE SEQUENCE</scope>
    <source>
        <strain evidence="13">VNH17</strain>
    </source>
</reference>
<feature type="transmembrane region" description="Helical" evidence="11">
    <location>
        <begin position="12"/>
        <end position="34"/>
    </location>
</feature>
<evidence type="ECO:0000313" key="13">
    <source>
        <dbReference type="EMBL" id="MDN0015852.1"/>
    </source>
</evidence>
<evidence type="ECO:0000256" key="9">
    <source>
        <dbReference type="ARBA" id="ARBA00025772"/>
    </source>
</evidence>
<evidence type="ECO:0000256" key="11">
    <source>
        <dbReference type="SAM" id="Phobius"/>
    </source>
</evidence>
<protein>
    <recommendedName>
        <fullName evidence="2">Type II secretion system protein H</fullName>
    </recommendedName>
    <alternativeName>
        <fullName evidence="10">General secretion pathway protein H</fullName>
    </alternativeName>
</protein>
<keyword evidence="4" id="KW-0488">Methylation</keyword>
<feature type="domain" description="General secretion pathway GspH" evidence="12">
    <location>
        <begin position="46"/>
        <end position="160"/>
    </location>
</feature>
<comment type="similarity">
    <text evidence="9">Belongs to the GSP H family.</text>
</comment>
<evidence type="ECO:0000256" key="3">
    <source>
        <dbReference type="ARBA" id="ARBA00022475"/>
    </source>
</evidence>
<dbReference type="InterPro" id="IPR022346">
    <property type="entry name" value="T2SS_GspH"/>
</dbReference>
<evidence type="ECO:0000256" key="8">
    <source>
        <dbReference type="ARBA" id="ARBA00023136"/>
    </source>
</evidence>
<evidence type="ECO:0000256" key="10">
    <source>
        <dbReference type="ARBA" id="ARBA00030775"/>
    </source>
</evidence>
<dbReference type="Proteomes" id="UP001168524">
    <property type="component" value="Unassembled WGS sequence"/>
</dbReference>
<dbReference type="Gene3D" id="3.55.40.10">
    <property type="entry name" value="minor pseudopilin epsh domain"/>
    <property type="match status" value="1"/>
</dbReference>
<evidence type="ECO:0000256" key="2">
    <source>
        <dbReference type="ARBA" id="ARBA00021549"/>
    </source>
</evidence>
<gene>
    <name evidence="13" type="ORF">QTA56_16675</name>
</gene>
<sequence>MKRTLGFTLTEIVVTTTVLSIIVAFAIPAFHYLLASWESNQTIRILTMNIQKAKTDAQIYHKNVIICPSQDLESCHNDWNKGFISFIDSNKNRQRDNDETLLFASTLNHKYGSLSYRGFGSSPRYIVFQQENGLPFASNGSFIYCSNSLDYHSKLIIGRMGHPRFEKIPTC</sequence>
<evidence type="ECO:0000256" key="4">
    <source>
        <dbReference type="ARBA" id="ARBA00022481"/>
    </source>
</evidence>
<proteinExistence type="inferred from homology"/>